<evidence type="ECO:0000313" key="15">
    <source>
        <dbReference type="EMBL" id="MCO7545072.1"/>
    </source>
</evidence>
<dbReference type="InterPro" id="IPR009050">
    <property type="entry name" value="Globin-like_sf"/>
</dbReference>
<feature type="domain" description="GGDEF" evidence="14">
    <location>
        <begin position="323"/>
        <end position="456"/>
    </location>
</feature>
<dbReference type="PANTHER" id="PTHR45138">
    <property type="entry name" value="REGULATORY COMPONENTS OF SENSORY TRANSDUCTION SYSTEM"/>
    <property type="match status" value="1"/>
</dbReference>
<dbReference type="GO" id="GO:0043709">
    <property type="term" value="P:cell adhesion involved in single-species biofilm formation"/>
    <property type="evidence" value="ECO:0007669"/>
    <property type="project" value="TreeGrafter"/>
</dbReference>
<evidence type="ECO:0000256" key="2">
    <source>
        <dbReference type="ARBA" id="ARBA00001971"/>
    </source>
</evidence>
<evidence type="ECO:0000256" key="7">
    <source>
        <dbReference type="ARBA" id="ARBA00022679"/>
    </source>
</evidence>
<dbReference type="AlphaFoldDB" id="A0AA41WIF4"/>
<dbReference type="FunFam" id="3.30.70.270:FF:000001">
    <property type="entry name" value="Diguanylate cyclase domain protein"/>
    <property type="match status" value="1"/>
</dbReference>
<dbReference type="GO" id="GO:1902201">
    <property type="term" value="P:negative regulation of bacterial-type flagellum-dependent cell motility"/>
    <property type="evidence" value="ECO:0007669"/>
    <property type="project" value="TreeGrafter"/>
</dbReference>
<evidence type="ECO:0000256" key="3">
    <source>
        <dbReference type="ARBA" id="ARBA00004533"/>
    </source>
</evidence>
<dbReference type="SUPFAM" id="SSF55073">
    <property type="entry name" value="Nucleotide cyclase"/>
    <property type="match status" value="1"/>
</dbReference>
<name>A0AA41WIF4_9GAMM</name>
<dbReference type="NCBIfam" id="TIGR00254">
    <property type="entry name" value="GGDEF"/>
    <property type="match status" value="1"/>
</dbReference>
<comment type="caution">
    <text evidence="15">The sequence shown here is derived from an EMBL/GenBank/DDBJ whole genome shotgun (WGS) entry which is preliminary data.</text>
</comment>
<evidence type="ECO:0000256" key="9">
    <source>
        <dbReference type="ARBA" id="ARBA00022741"/>
    </source>
</evidence>
<dbReference type="InterPro" id="IPR044398">
    <property type="entry name" value="Globin-sensor_dom"/>
</dbReference>
<dbReference type="GO" id="GO:0052621">
    <property type="term" value="F:diguanylate cyclase activity"/>
    <property type="evidence" value="ECO:0007669"/>
    <property type="project" value="UniProtKB-EC"/>
</dbReference>
<evidence type="ECO:0000256" key="12">
    <source>
        <dbReference type="ARBA" id="ARBA00029839"/>
    </source>
</evidence>
<evidence type="ECO:0000313" key="16">
    <source>
        <dbReference type="Proteomes" id="UP001165292"/>
    </source>
</evidence>
<organism evidence="15 16">
    <name type="scientific">Stutzerimonas nitrititolerans</name>
    <dbReference type="NCBI Taxonomy" id="2482751"/>
    <lineage>
        <taxon>Bacteria</taxon>
        <taxon>Pseudomonadati</taxon>
        <taxon>Pseudomonadota</taxon>
        <taxon>Gammaproteobacteria</taxon>
        <taxon>Pseudomonadales</taxon>
        <taxon>Pseudomonadaceae</taxon>
        <taxon>Stutzerimonas</taxon>
    </lineage>
</organism>
<dbReference type="Pfam" id="PF00990">
    <property type="entry name" value="GGDEF"/>
    <property type="match status" value="1"/>
</dbReference>
<dbReference type="CDD" id="cd01949">
    <property type="entry name" value="GGDEF"/>
    <property type="match status" value="1"/>
</dbReference>
<dbReference type="Gene3D" id="3.30.70.270">
    <property type="match status" value="1"/>
</dbReference>
<keyword evidence="7" id="KW-0808">Transferase</keyword>
<comment type="catalytic activity">
    <reaction evidence="13">
        <text>2 GTP = 3',3'-c-di-GMP + 2 diphosphate</text>
        <dbReference type="Rhea" id="RHEA:24898"/>
        <dbReference type="ChEBI" id="CHEBI:33019"/>
        <dbReference type="ChEBI" id="CHEBI:37565"/>
        <dbReference type="ChEBI" id="CHEBI:58805"/>
        <dbReference type="EC" id="2.7.7.65"/>
    </reaction>
</comment>
<dbReference type="GO" id="GO:0005886">
    <property type="term" value="C:plasma membrane"/>
    <property type="evidence" value="ECO:0007669"/>
    <property type="project" value="UniProtKB-SubCell"/>
</dbReference>
<comment type="cofactor">
    <cofactor evidence="1">
        <name>Mg(2+)</name>
        <dbReference type="ChEBI" id="CHEBI:18420"/>
    </cofactor>
</comment>
<accession>A0AA41WIF4</accession>
<dbReference type="InterPro" id="IPR029787">
    <property type="entry name" value="Nucleotide_cyclase"/>
</dbReference>
<evidence type="ECO:0000256" key="10">
    <source>
        <dbReference type="ARBA" id="ARBA00022842"/>
    </source>
</evidence>
<dbReference type="Pfam" id="PF21118">
    <property type="entry name" value="DosC_2nd"/>
    <property type="match status" value="1"/>
</dbReference>
<dbReference type="EC" id="2.7.7.65" evidence="4"/>
<dbReference type="GO" id="GO:0000166">
    <property type="term" value="F:nucleotide binding"/>
    <property type="evidence" value="ECO:0007669"/>
    <property type="project" value="UniProtKB-KW"/>
</dbReference>
<reference evidence="15" key="1">
    <citation type="submission" date="2022-06" db="EMBL/GenBank/DDBJ databases">
        <title>Detection of beta-lactamases in bacteria of animal origin.</title>
        <authorList>
            <person name="Mlynarcik P."/>
            <person name="Zdarska V."/>
            <person name="Chudobova H."/>
            <person name="Prochazkova P."/>
            <person name="Hricova K."/>
            <person name="Mezerova K."/>
            <person name="Bardon J."/>
            <person name="Dolejska M."/>
            <person name="Sukkar I."/>
            <person name="Kolar M."/>
        </authorList>
    </citation>
    <scope>NUCLEOTIDE SEQUENCE</scope>
    <source>
        <strain evidence="15">S 300-3</strain>
    </source>
</reference>
<evidence type="ECO:0000259" key="14">
    <source>
        <dbReference type="PROSITE" id="PS50887"/>
    </source>
</evidence>
<dbReference type="InterPro" id="IPR039435">
    <property type="entry name" value="DosC_GS"/>
</dbReference>
<evidence type="ECO:0000256" key="1">
    <source>
        <dbReference type="ARBA" id="ARBA00001946"/>
    </source>
</evidence>
<dbReference type="EMBL" id="JAMYBS010000009">
    <property type="protein sequence ID" value="MCO7545072.1"/>
    <property type="molecule type" value="Genomic_DNA"/>
</dbReference>
<sequence>MQHIPNEQLAGEWRRLLDQFSPEAAAVLHGVAEQSNEDLAAHFYEQMLADPHAAVFLSHEQVQNRLSHSMQRWVLTVLTSRPEDDLEAVIDLQRTIGDVHARIEIPVSLVLRGARYLKGRLRRLVERQAAEAVTRRDAARLGADIIDLAVEIICFAYSQSHDRNSRAEEAYRLFAVSQNQGAEKERQRAALLDWENQLMFDLAVGSGYESLPRLASSEFGLWFRHKASHAFQGTPESASILDYIMQIDQELQTLADAGKEQGRLGSLHRVREQTRSIRFLLDSLFEQANELEAGRDVLTRLLNRKFLPVVMTKEMLYSRQAGGSFGVLIVDVDHFKQINDAHGHDGGDQVLQQVATALSNNTRGGDYAFRLGGEEFLLVLVDVDAQKITQAAEKLRQRIAEDSFRLPQGEVIKVTVSIGIAVHDGHPDYERLLRRADQALYEAKNAGRNRCVLARND</sequence>
<evidence type="ECO:0000256" key="6">
    <source>
        <dbReference type="ARBA" id="ARBA00022617"/>
    </source>
</evidence>
<evidence type="ECO:0000256" key="4">
    <source>
        <dbReference type="ARBA" id="ARBA00012528"/>
    </source>
</evidence>
<dbReference type="CDD" id="cd14757">
    <property type="entry name" value="GS_EcDosC-like_GGDEF"/>
    <property type="match status" value="1"/>
</dbReference>
<dbReference type="GO" id="GO:0020037">
    <property type="term" value="F:heme binding"/>
    <property type="evidence" value="ECO:0007669"/>
    <property type="project" value="InterPro"/>
</dbReference>
<dbReference type="Proteomes" id="UP001165292">
    <property type="component" value="Unassembled WGS sequence"/>
</dbReference>
<evidence type="ECO:0000256" key="5">
    <source>
        <dbReference type="ARBA" id="ARBA00015125"/>
    </source>
</evidence>
<dbReference type="GO" id="GO:0046872">
    <property type="term" value="F:metal ion binding"/>
    <property type="evidence" value="ECO:0007669"/>
    <property type="project" value="UniProtKB-KW"/>
</dbReference>
<dbReference type="InterPro" id="IPR050469">
    <property type="entry name" value="Diguanylate_Cyclase"/>
</dbReference>
<dbReference type="GO" id="GO:0019825">
    <property type="term" value="F:oxygen binding"/>
    <property type="evidence" value="ECO:0007669"/>
    <property type="project" value="InterPro"/>
</dbReference>
<comment type="subcellular location">
    <subcellularLocation>
        <location evidence="3">Cell inner membrane</location>
    </subcellularLocation>
</comment>
<dbReference type="PANTHER" id="PTHR45138:SF9">
    <property type="entry name" value="DIGUANYLATE CYCLASE DGCM-RELATED"/>
    <property type="match status" value="1"/>
</dbReference>
<proteinExistence type="predicted"/>
<protein>
    <recommendedName>
        <fullName evidence="5">Diguanylate cyclase DosC</fullName>
        <ecNumber evidence="4">2.7.7.65</ecNumber>
    </recommendedName>
    <alternativeName>
        <fullName evidence="12">Direct oxygen-sensing cyclase</fullName>
    </alternativeName>
</protein>
<keyword evidence="8" id="KW-0479">Metal-binding</keyword>
<dbReference type="InterPro" id="IPR012292">
    <property type="entry name" value="Globin/Proto"/>
</dbReference>
<comment type="cofactor">
    <cofactor evidence="2">
        <name>heme</name>
        <dbReference type="ChEBI" id="CHEBI:30413"/>
    </cofactor>
</comment>
<dbReference type="Pfam" id="PF11563">
    <property type="entry name" value="Protoglobin"/>
    <property type="match status" value="1"/>
</dbReference>
<dbReference type="SMART" id="SM00267">
    <property type="entry name" value="GGDEF"/>
    <property type="match status" value="1"/>
</dbReference>
<dbReference type="SUPFAM" id="SSF46458">
    <property type="entry name" value="Globin-like"/>
    <property type="match status" value="1"/>
</dbReference>
<dbReference type="InterPro" id="IPR048442">
    <property type="entry name" value="DosC_2nd"/>
</dbReference>
<keyword evidence="9" id="KW-0547">Nucleotide-binding</keyword>
<evidence type="ECO:0000256" key="8">
    <source>
        <dbReference type="ARBA" id="ARBA00022723"/>
    </source>
</evidence>
<dbReference type="InterPro" id="IPR043128">
    <property type="entry name" value="Rev_trsase/Diguanyl_cyclase"/>
</dbReference>
<dbReference type="PROSITE" id="PS50887">
    <property type="entry name" value="GGDEF"/>
    <property type="match status" value="1"/>
</dbReference>
<evidence type="ECO:0000256" key="11">
    <source>
        <dbReference type="ARBA" id="ARBA00023004"/>
    </source>
</evidence>
<dbReference type="InterPro" id="IPR000160">
    <property type="entry name" value="GGDEF_dom"/>
</dbReference>
<keyword evidence="10" id="KW-0460">Magnesium</keyword>
<gene>
    <name evidence="15" type="ORF">NJF43_09945</name>
</gene>
<dbReference type="RefSeq" id="WP_253162878.1">
    <property type="nucleotide sequence ID" value="NZ_JAMYBS010000009.1"/>
</dbReference>
<evidence type="ECO:0000256" key="13">
    <source>
        <dbReference type="ARBA" id="ARBA00034247"/>
    </source>
</evidence>
<keyword evidence="11" id="KW-0408">Iron</keyword>
<keyword evidence="6" id="KW-0349">Heme</keyword>
<dbReference type="Gene3D" id="1.10.490.10">
    <property type="entry name" value="Globins"/>
    <property type="match status" value="1"/>
</dbReference>